<dbReference type="FunFam" id="3.30.70.580:FF:000001">
    <property type="entry name" value="tRNA pseudouridine synthase A"/>
    <property type="match status" value="1"/>
</dbReference>
<dbReference type="OrthoDB" id="271910at2759"/>
<dbReference type="Pfam" id="PF01416">
    <property type="entry name" value="PseudoU_synth_1"/>
    <property type="match status" value="2"/>
</dbReference>
<feature type="domain" description="Pseudouridine synthase I TruA alpha/beta" evidence="7">
    <location>
        <begin position="23"/>
        <end position="123"/>
    </location>
</feature>
<keyword evidence="3 6" id="KW-0413">Isomerase</keyword>
<dbReference type="SUPFAM" id="SSF55120">
    <property type="entry name" value="Pseudouridine synthase"/>
    <property type="match status" value="1"/>
</dbReference>
<evidence type="ECO:0000256" key="1">
    <source>
        <dbReference type="ARBA" id="ARBA00009375"/>
    </source>
</evidence>
<keyword evidence="9" id="KW-1185">Reference proteome</keyword>
<evidence type="ECO:0000256" key="3">
    <source>
        <dbReference type="ARBA" id="ARBA00023235"/>
    </source>
</evidence>
<dbReference type="Gramene" id="ABP00707">
    <property type="protein sequence ID" value="ABP00707"/>
    <property type="gene ID" value="OSTLU_28572"/>
</dbReference>
<sequence>MSDAQLELHRASGRDVTYALKISYDGERYNGFQYQGEDVPTIQRELERALAKLTGIDRERLRLGAAGRTDAGVHARGQVAHFYCEKSLGEDLTRCQKAMNGMLPKDIRVDAFWEPHPLFHSRFHASGKTYHYYVDARATSSPFTRKYAHQVGWRPCDVELLRQAAQLFVGTMDYKGFCNTSRDKSNEDRNTTRTIRRFDVFEDAADDGLIRLEVEGDGFLYRQVRNMVGALLVVASGKHDLAYLRTLIETKDRSRAPMGAPARGLFLHEVFYPTEVLARPRSDDTA</sequence>
<gene>
    <name evidence="8" type="ORF">OSTLU_28572</name>
</gene>
<dbReference type="Proteomes" id="UP000001568">
    <property type="component" value="Chromosome 19"/>
</dbReference>
<dbReference type="CDD" id="cd02570">
    <property type="entry name" value="PseudoU_synth_EcTruA"/>
    <property type="match status" value="1"/>
</dbReference>
<dbReference type="HOGENOM" id="CLU_014673_0_1_1"/>
<name>A4SAH5_OSTLU</name>
<dbReference type="PANTHER" id="PTHR11142">
    <property type="entry name" value="PSEUDOURIDYLATE SYNTHASE"/>
    <property type="match status" value="1"/>
</dbReference>
<evidence type="ECO:0000313" key="9">
    <source>
        <dbReference type="Proteomes" id="UP000001568"/>
    </source>
</evidence>
<keyword evidence="2 6" id="KW-0819">tRNA processing</keyword>
<dbReference type="InterPro" id="IPR001406">
    <property type="entry name" value="PsdUridine_synth_TruA"/>
</dbReference>
<dbReference type="InterPro" id="IPR020097">
    <property type="entry name" value="PsdUridine_synth_TruA_a/b_dom"/>
</dbReference>
<dbReference type="EMBL" id="CP000599">
    <property type="protein sequence ID" value="ABP00707.1"/>
    <property type="molecule type" value="Genomic_DNA"/>
</dbReference>
<dbReference type="GO" id="GO:0031119">
    <property type="term" value="P:tRNA pseudouridine synthesis"/>
    <property type="evidence" value="ECO:0007669"/>
    <property type="project" value="TreeGrafter"/>
</dbReference>
<reference evidence="8 9" key="1">
    <citation type="journal article" date="2007" name="Proc. Natl. Acad. Sci. U.S.A.">
        <title>The tiny eukaryote Ostreococcus provides genomic insights into the paradox of plankton speciation.</title>
        <authorList>
            <person name="Palenik B."/>
            <person name="Grimwood J."/>
            <person name="Aerts A."/>
            <person name="Rouze P."/>
            <person name="Salamov A."/>
            <person name="Putnam N."/>
            <person name="Dupont C."/>
            <person name="Jorgensen R."/>
            <person name="Derelle E."/>
            <person name="Rombauts S."/>
            <person name="Zhou K."/>
            <person name="Otillar R."/>
            <person name="Merchant S.S."/>
            <person name="Podell S."/>
            <person name="Gaasterland T."/>
            <person name="Napoli C."/>
            <person name="Gendler K."/>
            <person name="Manuell A."/>
            <person name="Tai V."/>
            <person name="Vallon O."/>
            <person name="Piganeau G."/>
            <person name="Jancek S."/>
            <person name="Heijde M."/>
            <person name="Jabbari K."/>
            <person name="Bowler C."/>
            <person name="Lohr M."/>
            <person name="Robbens S."/>
            <person name="Werner G."/>
            <person name="Dubchak I."/>
            <person name="Pazour G.J."/>
            <person name="Ren Q."/>
            <person name="Paulsen I."/>
            <person name="Delwiche C."/>
            <person name="Schmutz J."/>
            <person name="Rokhsar D."/>
            <person name="Van de Peer Y."/>
            <person name="Moreau H."/>
            <person name="Grigoriev I.V."/>
        </authorList>
    </citation>
    <scope>NUCLEOTIDE SEQUENCE [LARGE SCALE GENOMIC DNA]</scope>
    <source>
        <strain evidence="8 9">CCE9901</strain>
    </source>
</reference>
<proteinExistence type="inferred from homology"/>
<protein>
    <recommendedName>
        <fullName evidence="6">tRNA pseudouridine synthase</fullName>
        <ecNumber evidence="6">5.4.99.12</ecNumber>
    </recommendedName>
</protein>
<comment type="catalytic activity">
    <reaction evidence="6">
        <text>uridine(38/39/40) in tRNA = pseudouridine(38/39/40) in tRNA</text>
        <dbReference type="Rhea" id="RHEA:22376"/>
        <dbReference type="Rhea" id="RHEA-COMP:10085"/>
        <dbReference type="Rhea" id="RHEA-COMP:10087"/>
        <dbReference type="ChEBI" id="CHEBI:65314"/>
        <dbReference type="ChEBI" id="CHEBI:65315"/>
        <dbReference type="EC" id="5.4.99.12"/>
    </reaction>
</comment>
<dbReference type="AlphaFoldDB" id="A4SAH5"/>
<dbReference type="GO" id="GO:0160147">
    <property type="term" value="F:tRNA pseudouridine(38-40) synthase activity"/>
    <property type="evidence" value="ECO:0007669"/>
    <property type="project" value="UniProtKB-EC"/>
</dbReference>
<dbReference type="InterPro" id="IPR020103">
    <property type="entry name" value="PsdUridine_synth_cat_dom_sf"/>
</dbReference>
<dbReference type="Gene3D" id="3.30.70.660">
    <property type="entry name" value="Pseudouridine synthase I, catalytic domain, C-terminal subdomain"/>
    <property type="match status" value="1"/>
</dbReference>
<dbReference type="Gene3D" id="3.30.70.580">
    <property type="entry name" value="Pseudouridine synthase I, catalytic domain, N-terminal subdomain"/>
    <property type="match status" value="1"/>
</dbReference>
<dbReference type="GO" id="GO:0003723">
    <property type="term" value="F:RNA binding"/>
    <property type="evidence" value="ECO:0007669"/>
    <property type="project" value="InterPro"/>
</dbReference>
<evidence type="ECO:0000259" key="7">
    <source>
        <dbReference type="Pfam" id="PF01416"/>
    </source>
</evidence>
<evidence type="ECO:0000256" key="5">
    <source>
        <dbReference type="PIRSR" id="PIRSR001430-2"/>
    </source>
</evidence>
<dbReference type="KEGG" id="olu:OSTLU_28572"/>
<dbReference type="STRING" id="436017.A4SAH5"/>
<dbReference type="OMA" id="ADAFCHN"/>
<dbReference type="PANTHER" id="PTHR11142:SF0">
    <property type="entry name" value="TRNA PSEUDOURIDINE SYNTHASE-LIKE 1"/>
    <property type="match status" value="1"/>
</dbReference>
<dbReference type="eggNOG" id="KOG4393">
    <property type="taxonomic scope" value="Eukaryota"/>
</dbReference>
<dbReference type="PIRSF" id="PIRSF001430">
    <property type="entry name" value="tRNA_psdUrid_synth"/>
    <property type="match status" value="1"/>
</dbReference>
<dbReference type="RefSeq" id="XP_001422390.1">
    <property type="nucleotide sequence ID" value="XM_001422353.1"/>
</dbReference>
<comment type="similarity">
    <text evidence="1 6">Belongs to the tRNA pseudouridine synthase TruA family.</text>
</comment>
<dbReference type="InterPro" id="IPR020094">
    <property type="entry name" value="TruA/RsuA/RluB/E/F_N"/>
</dbReference>
<feature type="domain" description="Pseudouridine synthase I TruA alpha/beta" evidence="7">
    <location>
        <begin position="164"/>
        <end position="273"/>
    </location>
</feature>
<evidence type="ECO:0000256" key="4">
    <source>
        <dbReference type="PIRSR" id="PIRSR001430-1"/>
    </source>
</evidence>
<evidence type="ECO:0000256" key="2">
    <source>
        <dbReference type="ARBA" id="ARBA00022694"/>
    </source>
</evidence>
<dbReference type="EC" id="5.4.99.12" evidence="6"/>
<feature type="active site" description="Nucleophile" evidence="4">
    <location>
        <position position="70"/>
    </location>
</feature>
<feature type="binding site" evidence="5">
    <location>
        <position position="130"/>
    </location>
    <ligand>
        <name>substrate</name>
    </ligand>
</feature>
<organism evidence="8 9">
    <name type="scientific">Ostreococcus lucimarinus (strain CCE9901)</name>
    <dbReference type="NCBI Taxonomy" id="436017"/>
    <lineage>
        <taxon>Eukaryota</taxon>
        <taxon>Viridiplantae</taxon>
        <taxon>Chlorophyta</taxon>
        <taxon>Mamiellophyceae</taxon>
        <taxon>Mamiellales</taxon>
        <taxon>Bathycoccaceae</taxon>
        <taxon>Ostreococcus</taxon>
    </lineage>
</organism>
<dbReference type="GeneID" id="5006491"/>
<evidence type="ECO:0000313" key="8">
    <source>
        <dbReference type="EMBL" id="ABP00707.1"/>
    </source>
</evidence>
<accession>A4SAH5</accession>
<dbReference type="HAMAP" id="MF_00171">
    <property type="entry name" value="TruA"/>
    <property type="match status" value="1"/>
</dbReference>
<dbReference type="InterPro" id="IPR020095">
    <property type="entry name" value="PsdUridine_synth_TruA_C"/>
</dbReference>
<evidence type="ECO:0000256" key="6">
    <source>
        <dbReference type="RuleBase" id="RU003792"/>
    </source>
</evidence>
<dbReference type="NCBIfam" id="TIGR00071">
    <property type="entry name" value="hisT_truA"/>
    <property type="match status" value="1"/>
</dbReference>